<dbReference type="InterPro" id="IPR007111">
    <property type="entry name" value="NACHT_NTPase"/>
</dbReference>
<reference evidence="3" key="1">
    <citation type="submission" date="2020-04" db="EMBL/GenBank/DDBJ databases">
        <authorList>
            <person name="Alioto T."/>
            <person name="Alioto T."/>
            <person name="Gomez Garrido J."/>
        </authorList>
    </citation>
    <scope>NUCLEOTIDE SEQUENCE</scope>
    <source>
        <strain evidence="3">A484AB</strain>
    </source>
</reference>
<dbReference type="OrthoDB" id="5966913at2759"/>
<dbReference type="InterPro" id="IPR027417">
    <property type="entry name" value="P-loop_NTPase"/>
</dbReference>
<dbReference type="Gene3D" id="3.40.50.300">
    <property type="entry name" value="P-loop containing nucleotide triphosphate hydrolases"/>
    <property type="match status" value="1"/>
</dbReference>
<sequence length="509" mass="59147">MKRHKIYDVYTEVPRTSIRLENIKDLFYPNEDTKGEFPRSILAIGKPGIGKTVLTEKILRDWANEIDEYYSDKIAFFFKLRWFNDNEKLTNLSLKTFLQLGTRLNEEKFESIYKEIAKEPQKAILIFDGLDEFHGNPISCFGQSTMIPDDPNTCMSAMNLFINLMLGNLLKRATVLVTSRLTADDFYSRLYFDRNVEITGFTQDKIEEYVSRFCDNNNRSDLKSRIWRHIKSSPELLNLCYIPVNCFIVCVILFECLSDPRNDIGAPPTTLTELYQTAVNQFEKYHHRNADRNPTMTEEALKELQRLAFGGMENGQLVFNQELFDEQMKTSGLLNSLPKPIFPNQTQFCFIHLTIQEFLAARHVTETLAPLEIKKFIFDHIRSGKWHLVLQFLAGLLGKKIKNFRREYTDCVFAFAERFQVTHGKIELNYNEVFVMTCLREVDDEEIVKDVCETTALNVVVHLHGGSHIVSPSEWAARKFVCKHMKNLELNKGEYYPSNIRSRSPTIIT</sequence>
<dbReference type="Pfam" id="PF05729">
    <property type="entry name" value="NACHT"/>
    <property type="match status" value="1"/>
</dbReference>
<proteinExistence type="predicted"/>
<name>A0A6S7LJ26_PARCT</name>
<dbReference type="InterPro" id="IPR051261">
    <property type="entry name" value="NLR"/>
</dbReference>
<evidence type="ECO:0000256" key="2">
    <source>
        <dbReference type="ARBA" id="ARBA00022737"/>
    </source>
</evidence>
<keyword evidence="1" id="KW-0433">Leucine-rich repeat</keyword>
<accession>A0A6S7LJ26</accession>
<evidence type="ECO:0000256" key="1">
    <source>
        <dbReference type="ARBA" id="ARBA00022614"/>
    </source>
</evidence>
<gene>
    <name evidence="3" type="ORF">PACLA_8A072099</name>
</gene>
<protein>
    <submittedName>
        <fullName evidence="3">Uncharacterized protein</fullName>
    </submittedName>
</protein>
<dbReference type="AlphaFoldDB" id="A0A6S7LJ26"/>
<evidence type="ECO:0000313" key="3">
    <source>
        <dbReference type="EMBL" id="CAB4037182.1"/>
    </source>
</evidence>
<dbReference type="PROSITE" id="PS50837">
    <property type="entry name" value="NACHT"/>
    <property type="match status" value="1"/>
</dbReference>
<keyword evidence="2" id="KW-0677">Repeat</keyword>
<evidence type="ECO:0000313" key="4">
    <source>
        <dbReference type="Proteomes" id="UP001152795"/>
    </source>
</evidence>
<dbReference type="Proteomes" id="UP001152795">
    <property type="component" value="Unassembled WGS sequence"/>
</dbReference>
<keyword evidence="4" id="KW-1185">Reference proteome</keyword>
<dbReference type="SUPFAM" id="SSF52540">
    <property type="entry name" value="P-loop containing nucleoside triphosphate hydrolases"/>
    <property type="match status" value="1"/>
</dbReference>
<comment type="caution">
    <text evidence="3">The sequence shown here is derived from an EMBL/GenBank/DDBJ whole genome shotgun (WGS) entry which is preliminary data.</text>
</comment>
<dbReference type="PANTHER" id="PTHR24106">
    <property type="entry name" value="NACHT, LRR AND CARD DOMAINS-CONTAINING"/>
    <property type="match status" value="1"/>
</dbReference>
<organism evidence="3 4">
    <name type="scientific">Paramuricea clavata</name>
    <name type="common">Red gorgonian</name>
    <name type="synonym">Violescent sea-whip</name>
    <dbReference type="NCBI Taxonomy" id="317549"/>
    <lineage>
        <taxon>Eukaryota</taxon>
        <taxon>Metazoa</taxon>
        <taxon>Cnidaria</taxon>
        <taxon>Anthozoa</taxon>
        <taxon>Octocorallia</taxon>
        <taxon>Malacalcyonacea</taxon>
        <taxon>Plexauridae</taxon>
        <taxon>Paramuricea</taxon>
    </lineage>
</organism>
<dbReference type="EMBL" id="CACRXK020022809">
    <property type="protein sequence ID" value="CAB4037182.1"/>
    <property type="molecule type" value="Genomic_DNA"/>
</dbReference>